<organism evidence="1 2">
    <name type="scientific">Candidatus Desulfaltia bathyphila</name>
    <dbReference type="NCBI Taxonomy" id="2841697"/>
    <lineage>
        <taxon>Bacteria</taxon>
        <taxon>Pseudomonadati</taxon>
        <taxon>Thermodesulfobacteriota</taxon>
        <taxon>Desulfobacteria</taxon>
        <taxon>Desulfobacterales</taxon>
        <taxon>Desulfobacterales incertae sedis</taxon>
        <taxon>Candidatus Desulfaltia</taxon>
    </lineage>
</organism>
<dbReference type="AlphaFoldDB" id="A0A8J6N4K2"/>
<evidence type="ECO:0000313" key="2">
    <source>
        <dbReference type="Proteomes" id="UP000603545"/>
    </source>
</evidence>
<proteinExistence type="predicted"/>
<dbReference type="Gene3D" id="3.40.1350.10">
    <property type="match status" value="1"/>
</dbReference>
<dbReference type="Proteomes" id="UP000603545">
    <property type="component" value="Unassembled WGS sequence"/>
</dbReference>
<evidence type="ECO:0000313" key="1">
    <source>
        <dbReference type="EMBL" id="MBC8200139.1"/>
    </source>
</evidence>
<sequence length="323" mass="37792">MTTTQLETYVKDQFNMELYEFIKHKVEVENLYDYELATILNVDRPFIGKLRKTFGMKKSAKFPRQFERTYGPGAVERLKKIIENPDKSLASVARHFGFSREYARQVYKKVYGYPYTEAFKSKLQLRKRKMFANRKNSKHLDLLIKVKEKMESIGLTLHLRIQNHSFEILTNDYKLLLRYALTPVMIGQKEYFHITTGASPVDVDFIICLCRNNGKSIHYIIPRHVMPKHGIYLLPEARPAESKYARFKEAWHLLTQKKTHKGGVMTAKESKQLFEESDISAVRSVKRSDVQPGRINLGPHLNQKNSLSARVKTEIDRRLHPCR</sequence>
<name>A0A8J6N4K2_9BACT</name>
<reference evidence="1 2" key="1">
    <citation type="submission" date="2020-08" db="EMBL/GenBank/DDBJ databases">
        <title>Bridging the membrane lipid divide: bacteria of the FCB group superphylum have the potential to synthesize archaeal ether lipids.</title>
        <authorList>
            <person name="Villanueva L."/>
            <person name="Von Meijenfeldt F.A.B."/>
            <person name="Westbye A.B."/>
            <person name="Yadav S."/>
            <person name="Hopmans E.C."/>
            <person name="Dutilh B.E."/>
            <person name="Sinninghe Damste J.S."/>
        </authorList>
    </citation>
    <scope>NUCLEOTIDE SEQUENCE [LARGE SCALE GENOMIC DNA]</scope>
    <source>
        <strain evidence="1">NIOZ-UU82</strain>
    </source>
</reference>
<comment type="caution">
    <text evidence="1">The sequence shown here is derived from an EMBL/GenBank/DDBJ whole genome shotgun (WGS) entry which is preliminary data.</text>
</comment>
<protein>
    <submittedName>
        <fullName evidence="1">AraC family transcriptional regulator</fullName>
    </submittedName>
</protein>
<dbReference type="InterPro" id="IPR011856">
    <property type="entry name" value="tRNA_endonuc-like_dom_sf"/>
</dbReference>
<dbReference type="EMBL" id="JACNLL010000078">
    <property type="protein sequence ID" value="MBC8200139.1"/>
    <property type="molecule type" value="Genomic_DNA"/>
</dbReference>
<gene>
    <name evidence="1" type="ORF">H8E80_08895</name>
</gene>
<dbReference type="GO" id="GO:0003676">
    <property type="term" value="F:nucleic acid binding"/>
    <property type="evidence" value="ECO:0007669"/>
    <property type="project" value="InterPro"/>
</dbReference>
<accession>A0A8J6N4K2</accession>